<dbReference type="PATRIC" id="fig|1227739.3.peg.902"/>
<feature type="signal peptide" evidence="1">
    <location>
        <begin position="1"/>
        <end position="19"/>
    </location>
</feature>
<proteinExistence type="predicted"/>
<keyword evidence="1" id="KW-0732">Signal</keyword>
<dbReference type="RefSeq" id="WP_044001009.1">
    <property type="nucleotide sequence ID" value="NZ_CP007145.1"/>
</dbReference>
<protein>
    <submittedName>
        <fullName evidence="2">Uncharacterized protein</fullName>
    </submittedName>
</protein>
<dbReference type="HOGENOM" id="CLU_1072719_0_0_10"/>
<sequence length="259" mass="29055">MNLHLPLLLLLLSPVIAHAQLTITDSARTIALPEVAVRGHVARSVTGTFHGSYIRGTRPLVPQQRCVVWLPAPDSGQTYTLASLVIPLHCRFTAGRLQVSLHQRGAGAEMLGPELLKQPFLFAPPDSIPKRRTQLRLDLRNQRIQLPAAGIYVVLESLPTVADEVFIRRDYIQRRKTKKDGSAVVQPYILTQRGTDTTTIWTPTDAFPKLRQSPAGYVSNTWMRWAPHLPYKREGLQTFRGKSVQAFDTVVMLELEPIE</sequence>
<dbReference type="OrthoDB" id="876033at2"/>
<evidence type="ECO:0000256" key="1">
    <source>
        <dbReference type="SAM" id="SignalP"/>
    </source>
</evidence>
<dbReference type="AlphaFoldDB" id="W8F359"/>
<gene>
    <name evidence="2" type="ORF">Hsw_0645</name>
</gene>
<evidence type="ECO:0000313" key="3">
    <source>
        <dbReference type="Proteomes" id="UP000019423"/>
    </source>
</evidence>
<keyword evidence="3" id="KW-1185">Reference proteome</keyword>
<feature type="chain" id="PRO_5004908050" evidence="1">
    <location>
        <begin position="20"/>
        <end position="259"/>
    </location>
</feature>
<dbReference type="Proteomes" id="UP000019423">
    <property type="component" value="Chromosome"/>
</dbReference>
<organism evidence="2 3">
    <name type="scientific">Hymenobacter swuensis DY53</name>
    <dbReference type="NCBI Taxonomy" id="1227739"/>
    <lineage>
        <taxon>Bacteria</taxon>
        <taxon>Pseudomonadati</taxon>
        <taxon>Bacteroidota</taxon>
        <taxon>Cytophagia</taxon>
        <taxon>Cytophagales</taxon>
        <taxon>Hymenobacteraceae</taxon>
        <taxon>Hymenobacter</taxon>
    </lineage>
</organism>
<dbReference type="STRING" id="1227739.Hsw_0645"/>
<dbReference type="EMBL" id="CP007145">
    <property type="protein sequence ID" value="AHJ96240.1"/>
    <property type="molecule type" value="Genomic_DNA"/>
</dbReference>
<name>W8F359_9BACT</name>
<reference evidence="2 3" key="1">
    <citation type="submission" date="2014-01" db="EMBL/GenBank/DDBJ databases">
        <title>Complete genome sequence of ionizing-radiation resistance bacterium Hymenobacter swuensis DY53.</title>
        <authorList>
            <person name="Jung J.-H."/>
            <person name="Jeong S.-W."/>
            <person name="Joe M.-H."/>
            <person name="Cho y.-j."/>
            <person name="Kim M.-K."/>
            <person name="Lim S.-Y."/>
        </authorList>
    </citation>
    <scope>NUCLEOTIDE SEQUENCE [LARGE SCALE GENOMIC DNA]</scope>
    <source>
        <strain evidence="2 3">DY53</strain>
    </source>
</reference>
<dbReference type="KEGG" id="hsw:Hsw_0645"/>
<accession>W8F359</accession>
<evidence type="ECO:0000313" key="2">
    <source>
        <dbReference type="EMBL" id="AHJ96240.1"/>
    </source>
</evidence>